<evidence type="ECO:0000313" key="2">
    <source>
        <dbReference type="EMBL" id="EXJ78730.1"/>
    </source>
</evidence>
<proteinExistence type="predicted"/>
<dbReference type="Proteomes" id="UP000019484">
    <property type="component" value="Unassembled WGS sequence"/>
</dbReference>
<dbReference type="GeneID" id="19163977"/>
<keyword evidence="3" id="KW-1185">Reference proteome</keyword>
<organism evidence="2 3">
    <name type="scientific">Capronia coronata CBS 617.96</name>
    <dbReference type="NCBI Taxonomy" id="1182541"/>
    <lineage>
        <taxon>Eukaryota</taxon>
        <taxon>Fungi</taxon>
        <taxon>Dikarya</taxon>
        <taxon>Ascomycota</taxon>
        <taxon>Pezizomycotina</taxon>
        <taxon>Eurotiomycetes</taxon>
        <taxon>Chaetothyriomycetidae</taxon>
        <taxon>Chaetothyriales</taxon>
        <taxon>Herpotrichiellaceae</taxon>
        <taxon>Capronia</taxon>
    </lineage>
</organism>
<dbReference type="EMBL" id="AMWN01000011">
    <property type="protein sequence ID" value="EXJ78730.1"/>
    <property type="molecule type" value="Genomic_DNA"/>
</dbReference>
<evidence type="ECO:0000256" key="1">
    <source>
        <dbReference type="SAM" id="MobiDB-lite"/>
    </source>
</evidence>
<dbReference type="STRING" id="1182541.W9XN18"/>
<protein>
    <submittedName>
        <fullName evidence="2">Uncharacterized protein</fullName>
    </submittedName>
</protein>
<gene>
    <name evidence="2" type="ORF">A1O1_09132</name>
</gene>
<dbReference type="HOGENOM" id="CLU_083926_0_0_1"/>
<dbReference type="RefSeq" id="XP_007728178.1">
    <property type="nucleotide sequence ID" value="XM_007729988.1"/>
</dbReference>
<comment type="caution">
    <text evidence="2">The sequence shown here is derived from an EMBL/GenBank/DDBJ whole genome shotgun (WGS) entry which is preliminary data.</text>
</comment>
<sequence length="237" mass="26109">MRLTTSQLFDLADREQQGGTGPVGDKEGDSDGEHDDDEPDPDVIYYIKTTTPHIRDVSVSGPYSKLEDVLEQLLVKVRIAKSKDAERTLDEMVYSGQAPALVHLSCPLPDGNIMKLELLKQKNPEVARHLPGSVWYIIVATPFLDRTALGRSGCVPVQDLDLYETFTTKEAANAAASRLLKWLKAEEGVGALMQELVGDGGRLNGFVMSADRRSTRMVQVNHDDGRINQVDEHGNPL</sequence>
<feature type="region of interest" description="Disordered" evidence="1">
    <location>
        <begin position="1"/>
        <end position="42"/>
    </location>
</feature>
<reference evidence="2 3" key="1">
    <citation type="submission" date="2013-03" db="EMBL/GenBank/DDBJ databases">
        <title>The Genome Sequence of Capronia coronata CBS 617.96.</title>
        <authorList>
            <consortium name="The Broad Institute Genomics Platform"/>
            <person name="Cuomo C."/>
            <person name="de Hoog S."/>
            <person name="Gorbushina A."/>
            <person name="Walker B."/>
            <person name="Young S.K."/>
            <person name="Zeng Q."/>
            <person name="Gargeya S."/>
            <person name="Fitzgerald M."/>
            <person name="Haas B."/>
            <person name="Abouelleil A."/>
            <person name="Allen A.W."/>
            <person name="Alvarado L."/>
            <person name="Arachchi H.M."/>
            <person name="Berlin A.M."/>
            <person name="Chapman S.B."/>
            <person name="Gainer-Dewar J."/>
            <person name="Goldberg J."/>
            <person name="Griggs A."/>
            <person name="Gujja S."/>
            <person name="Hansen M."/>
            <person name="Howarth C."/>
            <person name="Imamovic A."/>
            <person name="Ireland A."/>
            <person name="Larimer J."/>
            <person name="McCowan C."/>
            <person name="Murphy C."/>
            <person name="Pearson M."/>
            <person name="Poon T.W."/>
            <person name="Priest M."/>
            <person name="Roberts A."/>
            <person name="Saif S."/>
            <person name="Shea T."/>
            <person name="Sisk P."/>
            <person name="Sykes S."/>
            <person name="Wortman J."/>
            <person name="Nusbaum C."/>
            <person name="Birren B."/>
        </authorList>
    </citation>
    <scope>NUCLEOTIDE SEQUENCE [LARGE SCALE GENOMIC DNA]</scope>
    <source>
        <strain evidence="2 3">CBS 617.96</strain>
    </source>
</reference>
<evidence type="ECO:0000313" key="3">
    <source>
        <dbReference type="Proteomes" id="UP000019484"/>
    </source>
</evidence>
<feature type="compositionally biased region" description="Acidic residues" evidence="1">
    <location>
        <begin position="32"/>
        <end position="41"/>
    </location>
</feature>
<accession>W9XN18</accession>
<name>W9XN18_9EURO</name>
<dbReference type="OrthoDB" id="432970at2759"/>
<dbReference type="AlphaFoldDB" id="W9XN18"/>